<reference evidence="2" key="1">
    <citation type="journal article" date="2022" name="bioRxiv">
        <title>Sequencing and chromosome-scale assembly of the giantPleurodeles waltlgenome.</title>
        <authorList>
            <person name="Brown T."/>
            <person name="Elewa A."/>
            <person name="Iarovenko S."/>
            <person name="Subramanian E."/>
            <person name="Araus A.J."/>
            <person name="Petzold A."/>
            <person name="Susuki M."/>
            <person name="Suzuki K.-i.T."/>
            <person name="Hayashi T."/>
            <person name="Toyoda A."/>
            <person name="Oliveira C."/>
            <person name="Osipova E."/>
            <person name="Leigh N.D."/>
            <person name="Simon A."/>
            <person name="Yun M.H."/>
        </authorList>
    </citation>
    <scope>NUCLEOTIDE SEQUENCE</scope>
    <source>
        <strain evidence="2">20211129_DDA</strain>
        <tissue evidence="2">Liver</tissue>
    </source>
</reference>
<dbReference type="Proteomes" id="UP001066276">
    <property type="component" value="Chromosome 3_2"/>
</dbReference>
<evidence type="ECO:0000256" key="1">
    <source>
        <dbReference type="SAM" id="MobiDB-lite"/>
    </source>
</evidence>
<feature type="compositionally biased region" description="Low complexity" evidence="1">
    <location>
        <begin position="1"/>
        <end position="13"/>
    </location>
</feature>
<evidence type="ECO:0000313" key="2">
    <source>
        <dbReference type="EMBL" id="KAJ1178313.1"/>
    </source>
</evidence>
<proteinExistence type="predicted"/>
<gene>
    <name evidence="2" type="ORF">NDU88_003560</name>
</gene>
<dbReference type="EMBL" id="JANPWB010000006">
    <property type="protein sequence ID" value="KAJ1178313.1"/>
    <property type="molecule type" value="Genomic_DNA"/>
</dbReference>
<keyword evidence="3" id="KW-1185">Reference proteome</keyword>
<organism evidence="2 3">
    <name type="scientific">Pleurodeles waltl</name>
    <name type="common">Iberian ribbed newt</name>
    <dbReference type="NCBI Taxonomy" id="8319"/>
    <lineage>
        <taxon>Eukaryota</taxon>
        <taxon>Metazoa</taxon>
        <taxon>Chordata</taxon>
        <taxon>Craniata</taxon>
        <taxon>Vertebrata</taxon>
        <taxon>Euteleostomi</taxon>
        <taxon>Amphibia</taxon>
        <taxon>Batrachia</taxon>
        <taxon>Caudata</taxon>
        <taxon>Salamandroidea</taxon>
        <taxon>Salamandridae</taxon>
        <taxon>Pleurodelinae</taxon>
        <taxon>Pleurodeles</taxon>
    </lineage>
</organism>
<sequence>MTGPWFGNPSPGSAAPPPPTFPCRAARSRAHRSAWGRPPECRAGEQLHVSKKVFLSRARAGLPQISACRAPGSWTAPLCSSWRASPAPVPRGSHPLLMHRINDHGRTFVGLPRITCVQNAMDLRD</sequence>
<comment type="caution">
    <text evidence="2">The sequence shown here is derived from an EMBL/GenBank/DDBJ whole genome shotgun (WGS) entry which is preliminary data.</text>
</comment>
<name>A0AAV7TRG9_PLEWA</name>
<dbReference type="AlphaFoldDB" id="A0AAV7TRG9"/>
<evidence type="ECO:0000313" key="3">
    <source>
        <dbReference type="Proteomes" id="UP001066276"/>
    </source>
</evidence>
<protein>
    <submittedName>
        <fullName evidence="2">Uncharacterized protein</fullName>
    </submittedName>
</protein>
<feature type="region of interest" description="Disordered" evidence="1">
    <location>
        <begin position="1"/>
        <end position="40"/>
    </location>
</feature>
<accession>A0AAV7TRG9</accession>